<feature type="transmembrane region" description="Helical" evidence="1">
    <location>
        <begin position="28"/>
        <end position="49"/>
    </location>
</feature>
<evidence type="ECO:0000313" key="3">
    <source>
        <dbReference type="EMBL" id="MBW71473.1"/>
    </source>
</evidence>
<evidence type="ECO:0000256" key="2">
    <source>
        <dbReference type="SAM" id="SignalP"/>
    </source>
</evidence>
<feature type="signal peptide" evidence="2">
    <location>
        <begin position="1"/>
        <end position="18"/>
    </location>
</feature>
<dbReference type="AlphaFoldDB" id="A0A2M4D1M5"/>
<keyword evidence="1" id="KW-0472">Membrane</keyword>
<accession>A0A2M4D1M5</accession>
<dbReference type="EMBL" id="GGFL01007295">
    <property type="protein sequence ID" value="MBW71473.1"/>
    <property type="molecule type" value="Transcribed_RNA"/>
</dbReference>
<evidence type="ECO:0008006" key="4">
    <source>
        <dbReference type="Google" id="ProtNLM"/>
    </source>
</evidence>
<reference evidence="3" key="1">
    <citation type="submission" date="2018-01" db="EMBL/GenBank/DDBJ databases">
        <title>An insight into the sialome of Amazonian anophelines.</title>
        <authorList>
            <person name="Ribeiro J.M."/>
            <person name="Scarpassa V."/>
            <person name="Calvo E."/>
        </authorList>
    </citation>
    <scope>NUCLEOTIDE SEQUENCE</scope>
</reference>
<evidence type="ECO:0000256" key="1">
    <source>
        <dbReference type="SAM" id="Phobius"/>
    </source>
</evidence>
<keyword evidence="1" id="KW-0812">Transmembrane</keyword>
<name>A0A2M4D1M5_ANODA</name>
<sequence length="96" mass="11375">MKPKIVFFLAFFVAYSTCCELALHFCSNTVHCLHLLVILIFYSMQTFSFRRHTTNTVRLDTDERDVQFYLLFTTCDDVFLDKSSFSQQLSTRLLRK</sequence>
<protein>
    <recommendedName>
        <fullName evidence="4">Secreted protein</fullName>
    </recommendedName>
</protein>
<organism evidence="3">
    <name type="scientific">Anopheles darlingi</name>
    <name type="common">Mosquito</name>
    <dbReference type="NCBI Taxonomy" id="43151"/>
    <lineage>
        <taxon>Eukaryota</taxon>
        <taxon>Metazoa</taxon>
        <taxon>Ecdysozoa</taxon>
        <taxon>Arthropoda</taxon>
        <taxon>Hexapoda</taxon>
        <taxon>Insecta</taxon>
        <taxon>Pterygota</taxon>
        <taxon>Neoptera</taxon>
        <taxon>Endopterygota</taxon>
        <taxon>Diptera</taxon>
        <taxon>Nematocera</taxon>
        <taxon>Culicoidea</taxon>
        <taxon>Culicidae</taxon>
        <taxon>Anophelinae</taxon>
        <taxon>Anopheles</taxon>
    </lineage>
</organism>
<proteinExistence type="predicted"/>
<feature type="chain" id="PRO_5014947744" description="Secreted protein" evidence="2">
    <location>
        <begin position="19"/>
        <end position="96"/>
    </location>
</feature>
<keyword evidence="1" id="KW-1133">Transmembrane helix</keyword>
<keyword evidence="2" id="KW-0732">Signal</keyword>